<evidence type="ECO:0000313" key="9">
    <source>
        <dbReference type="EMBL" id="EDO37470.1"/>
    </source>
</evidence>
<feature type="transmembrane region" description="Helical" evidence="6">
    <location>
        <begin position="445"/>
        <end position="465"/>
    </location>
</feature>
<evidence type="ECO:0000256" key="1">
    <source>
        <dbReference type="ARBA" id="ARBA00004141"/>
    </source>
</evidence>
<gene>
    <name evidence="9" type="ORF">NEMVEDRAFT_v1g211490</name>
</gene>
<protein>
    <recommendedName>
        <fullName evidence="11">G-protein coupled receptors family 2 profile 2 domain-containing protein</fullName>
    </recommendedName>
</protein>
<dbReference type="InterPro" id="IPR017981">
    <property type="entry name" value="GPCR_2-like_7TM"/>
</dbReference>
<keyword evidence="4 6" id="KW-0472">Membrane</keyword>
<dbReference type="SUPFAM" id="SSF90188">
    <property type="entry name" value="Somatomedin B domain"/>
    <property type="match status" value="1"/>
</dbReference>
<evidence type="ECO:0008006" key="11">
    <source>
        <dbReference type="Google" id="ProtNLM"/>
    </source>
</evidence>
<dbReference type="GO" id="GO:0016020">
    <property type="term" value="C:membrane"/>
    <property type="evidence" value="ECO:0007669"/>
    <property type="project" value="UniProtKB-SubCell"/>
</dbReference>
<evidence type="ECO:0000256" key="5">
    <source>
        <dbReference type="ARBA" id="ARBA00023157"/>
    </source>
</evidence>
<evidence type="ECO:0000256" key="3">
    <source>
        <dbReference type="ARBA" id="ARBA00022989"/>
    </source>
</evidence>
<dbReference type="AlphaFoldDB" id="A7SFI6"/>
<dbReference type="InParanoid" id="A7SFI6"/>
<evidence type="ECO:0000259" key="7">
    <source>
        <dbReference type="PROSITE" id="PS50261"/>
    </source>
</evidence>
<dbReference type="PANTHER" id="PTHR45902">
    <property type="entry name" value="LATROPHILIN RECEPTOR-LIKE PROTEIN A"/>
    <property type="match status" value="1"/>
</dbReference>
<dbReference type="PROSITE" id="PS50958">
    <property type="entry name" value="SMB_2"/>
    <property type="match status" value="1"/>
</dbReference>
<evidence type="ECO:0000313" key="10">
    <source>
        <dbReference type="Proteomes" id="UP000001593"/>
    </source>
</evidence>
<evidence type="ECO:0000259" key="8">
    <source>
        <dbReference type="PROSITE" id="PS50958"/>
    </source>
</evidence>
<feature type="transmembrane region" description="Helical" evidence="6">
    <location>
        <begin position="835"/>
        <end position="861"/>
    </location>
</feature>
<dbReference type="InterPro" id="IPR000832">
    <property type="entry name" value="GPCR_2_secretin-like"/>
</dbReference>
<dbReference type="SUPFAM" id="SSF81321">
    <property type="entry name" value="Family A G protein-coupled receptor-like"/>
    <property type="match status" value="2"/>
</dbReference>
<feature type="transmembrane region" description="Helical" evidence="6">
    <location>
        <begin position="403"/>
        <end position="424"/>
    </location>
</feature>
<dbReference type="InterPro" id="IPR036024">
    <property type="entry name" value="Somatomedin_B-like_dom_sf"/>
</dbReference>
<comment type="subcellular location">
    <subcellularLocation>
        <location evidence="1">Membrane</location>
        <topology evidence="1">Multi-pass membrane protein</topology>
    </subcellularLocation>
</comment>
<feature type="transmembrane region" description="Helical" evidence="6">
    <location>
        <begin position="790"/>
        <end position="815"/>
    </location>
</feature>
<dbReference type="PROSITE" id="PS00524">
    <property type="entry name" value="SMB_1"/>
    <property type="match status" value="1"/>
</dbReference>
<feature type="domain" description="G-protein coupled receptors family 2 profile 2" evidence="7">
    <location>
        <begin position="685"/>
        <end position="933"/>
    </location>
</feature>
<dbReference type="PhylomeDB" id="A7SFI6"/>
<evidence type="ECO:0000256" key="6">
    <source>
        <dbReference type="SAM" id="Phobius"/>
    </source>
</evidence>
<dbReference type="Proteomes" id="UP000001593">
    <property type="component" value="Unassembled WGS sequence"/>
</dbReference>
<organism evidence="9 10">
    <name type="scientific">Nematostella vectensis</name>
    <name type="common">Starlet sea anemone</name>
    <dbReference type="NCBI Taxonomy" id="45351"/>
    <lineage>
        <taxon>Eukaryota</taxon>
        <taxon>Metazoa</taxon>
        <taxon>Cnidaria</taxon>
        <taxon>Anthozoa</taxon>
        <taxon>Hexacorallia</taxon>
        <taxon>Actiniaria</taxon>
        <taxon>Edwardsiidae</taxon>
        <taxon>Nematostella</taxon>
    </lineage>
</organism>
<keyword evidence="2 6" id="KW-0812">Transmembrane</keyword>
<feature type="transmembrane region" description="Helical" evidence="6">
    <location>
        <begin position="720"/>
        <end position="738"/>
    </location>
</feature>
<dbReference type="CDD" id="cd13952">
    <property type="entry name" value="7tm_classB"/>
    <property type="match status" value="2"/>
</dbReference>
<feature type="transmembrane region" description="Helical" evidence="6">
    <location>
        <begin position="485"/>
        <end position="506"/>
    </location>
</feature>
<dbReference type="InterPro" id="IPR053231">
    <property type="entry name" value="GPCR_LN-TM7"/>
</dbReference>
<feature type="transmembrane region" description="Helical" evidence="6">
    <location>
        <begin position="337"/>
        <end position="364"/>
    </location>
</feature>
<dbReference type="Pfam" id="PF00002">
    <property type="entry name" value="7tm_2"/>
    <property type="match status" value="2"/>
</dbReference>
<evidence type="ECO:0000256" key="2">
    <source>
        <dbReference type="ARBA" id="ARBA00022692"/>
    </source>
</evidence>
<dbReference type="GO" id="GO:0007166">
    <property type="term" value="P:cell surface receptor signaling pathway"/>
    <property type="evidence" value="ECO:0007669"/>
    <property type="project" value="InterPro"/>
</dbReference>
<feature type="transmembrane region" description="Helical" evidence="6">
    <location>
        <begin position="750"/>
        <end position="770"/>
    </location>
</feature>
<dbReference type="EMBL" id="DS469645">
    <property type="protein sequence ID" value="EDO37470.1"/>
    <property type="molecule type" value="Genomic_DNA"/>
</dbReference>
<dbReference type="HOGENOM" id="CLU_313820_0_0_1"/>
<keyword evidence="3 6" id="KW-1133">Transmembrane helix</keyword>
<dbReference type="OMA" id="CYITSRF"/>
<feature type="transmembrane region" description="Helical" evidence="6">
    <location>
        <begin position="376"/>
        <end position="397"/>
    </location>
</feature>
<sequence length="933" mass="103760">MTLKLCLHFTVGNTSVSSEDLRNQTLYMFGNCFFEIPSLTCLGRCEVHSERFQIETLCYCDSICLQIGDCCHDYRKVCKAKLSEKPQVKQVCSNHYIVTNSCPKGTDQYLDGLCSETHGEILRRPYDLLRNLHVFDHDKNISYRNVFCARCNGARNTSYWTTTADCSTTANLSSIKDNLLSFVRNNCTILMGMPKTSGIIEGRLCKERHHAFTNSYGHNKVKECRKYCEKYSLPVVVLDLNRFSCTIYKNPHCALLQGVRIDKLSCRRCPFGAHPHIPDLRILFNFQSTGTTLKLNDLGVLLSNASYFVSGDVIVVCIQSEGQAGGSEGLHRSGDRVVLGIMTCIGCSISVLALLVLLVIYARFPELRNLPGKIQMNLSVALLAFHVLFFMVAMSTSGALCKAIAIGIHYFLFVGFAWMAVMAYDVHRTFTGQTEAILQPQRSMLVYSCLSWLLPAAFVGASVVIDLTVPGAIDYGKGEFCYITSRFGLIFAFLVPVSLVLSWNILSLARTLFYIRLARKYSDDNQRRTALKIMWYLESILGFRDGQPSNTWQIDYLSSSSSITTTKLARPSCETSQVYDPFRGVCRVVYSPDKLTDHHGNSNNSSAFHTTSFVHHRHDNCTHVTYNKTDITIYGNSTLKLNDLGVLLSNASYFVSGDVIVVCIQSEGQAGGSEGLHRSGDRVVLGIMTCIGCSISVLALLVLLVIYARFPELRNLPGKIQMNLSVALLAFHVLFFMVAMSTSGALCKAIAIGIHYFLLVGFAWMAVMAYDVHRTFTGQTEAILQPQRSMLVYSCLSWLLPAAFVGAIVVIDLTVPGAIDYGKGEFCYITSRFGLIFAFLVPVSLVLSWNILSLARTLFYIRLARKAARGLRTSSGNQNNILPIMCMKLTSVLGLPWTFGVLASLFPSCLALWIVYTAFNSLQGFFMLLSFLS</sequence>
<proteinExistence type="predicted"/>
<dbReference type="GO" id="GO:0004930">
    <property type="term" value="F:G protein-coupled receptor activity"/>
    <property type="evidence" value="ECO:0007669"/>
    <property type="project" value="InterPro"/>
</dbReference>
<feature type="transmembrane region" description="Helical" evidence="6">
    <location>
        <begin position="683"/>
        <end position="708"/>
    </location>
</feature>
<name>A7SFI6_NEMVE</name>
<keyword evidence="10" id="KW-1185">Reference proteome</keyword>
<dbReference type="InterPro" id="IPR001212">
    <property type="entry name" value="Somatomedin_B_dom"/>
</dbReference>
<dbReference type="SMART" id="SM00201">
    <property type="entry name" value="SO"/>
    <property type="match status" value="1"/>
</dbReference>
<dbReference type="eggNOG" id="KOG4289">
    <property type="taxonomic scope" value="Eukaryota"/>
</dbReference>
<feature type="domain" description="G-protein coupled receptors family 2 profile 2" evidence="7">
    <location>
        <begin position="339"/>
        <end position="541"/>
    </location>
</feature>
<dbReference type="Gene3D" id="4.10.410.20">
    <property type="match status" value="1"/>
</dbReference>
<keyword evidence="5" id="KW-1015">Disulfide bond</keyword>
<dbReference type="eggNOG" id="KOG4193">
    <property type="taxonomic scope" value="Eukaryota"/>
</dbReference>
<dbReference type="PROSITE" id="PS50261">
    <property type="entry name" value="G_PROTEIN_RECEP_F2_4"/>
    <property type="match status" value="2"/>
</dbReference>
<feature type="domain" description="SMB" evidence="8">
    <location>
        <begin position="37"/>
        <end position="83"/>
    </location>
</feature>
<evidence type="ECO:0000256" key="4">
    <source>
        <dbReference type="ARBA" id="ARBA00023136"/>
    </source>
</evidence>
<reference evidence="9 10" key="1">
    <citation type="journal article" date="2007" name="Science">
        <title>Sea anemone genome reveals ancestral eumetazoan gene repertoire and genomic organization.</title>
        <authorList>
            <person name="Putnam N.H."/>
            <person name="Srivastava M."/>
            <person name="Hellsten U."/>
            <person name="Dirks B."/>
            <person name="Chapman J."/>
            <person name="Salamov A."/>
            <person name="Terry A."/>
            <person name="Shapiro H."/>
            <person name="Lindquist E."/>
            <person name="Kapitonov V.V."/>
            <person name="Jurka J."/>
            <person name="Genikhovich G."/>
            <person name="Grigoriev I.V."/>
            <person name="Lucas S.M."/>
            <person name="Steele R.E."/>
            <person name="Finnerty J.R."/>
            <person name="Technau U."/>
            <person name="Martindale M.Q."/>
            <person name="Rokhsar D.S."/>
        </authorList>
    </citation>
    <scope>NUCLEOTIDE SEQUENCE [LARGE SCALE GENOMIC DNA]</scope>
    <source>
        <strain evidence="10">CH2 X CH6</strain>
    </source>
</reference>
<dbReference type="Gene3D" id="1.20.1070.10">
    <property type="entry name" value="Rhodopsin 7-helix transmembrane proteins"/>
    <property type="match status" value="2"/>
</dbReference>
<dbReference type="PANTHER" id="PTHR45902:SF4">
    <property type="entry name" value="G-PROTEIN COUPLED RECEPTORS FAMILY 2 PROFILE 2 DOMAIN-CONTAINING PROTEIN"/>
    <property type="match status" value="1"/>
</dbReference>
<accession>A7SFI6</accession>
<dbReference type="Pfam" id="PF01033">
    <property type="entry name" value="Somatomedin_B"/>
    <property type="match status" value="1"/>
</dbReference>